<feature type="chain" id="PRO_5013347601" description="YXWGXW repeat-containing protein" evidence="1">
    <location>
        <begin position="24"/>
        <end position="97"/>
    </location>
</feature>
<proteinExistence type="predicted"/>
<evidence type="ECO:0000313" key="2">
    <source>
        <dbReference type="EMBL" id="ASU34719.1"/>
    </source>
</evidence>
<protein>
    <recommendedName>
        <fullName evidence="4">YXWGXW repeat-containing protein</fullName>
    </recommendedName>
</protein>
<dbReference type="OrthoDB" id="799289at2"/>
<accession>A0A223NXW1</accession>
<dbReference type="KEGG" id="muc:MuYL_2832"/>
<feature type="signal peptide" evidence="1">
    <location>
        <begin position="1"/>
        <end position="23"/>
    </location>
</feature>
<gene>
    <name evidence="2" type="ORF">MuYL_2832</name>
</gene>
<evidence type="ECO:0000256" key="1">
    <source>
        <dbReference type="SAM" id="SignalP"/>
    </source>
</evidence>
<dbReference type="AlphaFoldDB" id="A0A223NXW1"/>
<sequence length="97" mass="10850">MKTISKLGMVAALAGSLFLASCAGSYYVAEQPVEPVYVRPVSPYAGAVWVDGDWGYSGGRYVYRRGYWARPRAGRAYVSGGWVHSNRGYAWRRGHWR</sequence>
<dbReference type="Proteomes" id="UP000215002">
    <property type="component" value="Chromosome"/>
</dbReference>
<dbReference type="RefSeq" id="WP_094571036.1">
    <property type="nucleotide sequence ID" value="NZ_CP022743.1"/>
</dbReference>
<name>A0A223NXW1_9SPHI</name>
<dbReference type="PROSITE" id="PS51257">
    <property type="entry name" value="PROKAR_LIPOPROTEIN"/>
    <property type="match status" value="1"/>
</dbReference>
<keyword evidence="1" id="KW-0732">Signal</keyword>
<keyword evidence="3" id="KW-1185">Reference proteome</keyword>
<organism evidence="2 3">
    <name type="scientific">Mucilaginibacter xinganensis</name>
    <dbReference type="NCBI Taxonomy" id="1234841"/>
    <lineage>
        <taxon>Bacteria</taxon>
        <taxon>Pseudomonadati</taxon>
        <taxon>Bacteroidota</taxon>
        <taxon>Sphingobacteriia</taxon>
        <taxon>Sphingobacteriales</taxon>
        <taxon>Sphingobacteriaceae</taxon>
        <taxon>Mucilaginibacter</taxon>
    </lineage>
</organism>
<evidence type="ECO:0008006" key="4">
    <source>
        <dbReference type="Google" id="ProtNLM"/>
    </source>
</evidence>
<dbReference type="EMBL" id="CP022743">
    <property type="protein sequence ID" value="ASU34719.1"/>
    <property type="molecule type" value="Genomic_DNA"/>
</dbReference>
<reference evidence="2 3" key="1">
    <citation type="submission" date="2017-08" db="EMBL/GenBank/DDBJ databases">
        <title>Complete genome sequence of Mucilaginibacter sp. strain BJC16-A31.</title>
        <authorList>
            <consortium name="Henan University of Science and Technology"/>
            <person name="You X."/>
        </authorList>
    </citation>
    <scope>NUCLEOTIDE SEQUENCE [LARGE SCALE GENOMIC DNA]</scope>
    <source>
        <strain evidence="2 3">BJC16-A31</strain>
    </source>
</reference>
<evidence type="ECO:0000313" key="3">
    <source>
        <dbReference type="Proteomes" id="UP000215002"/>
    </source>
</evidence>